<protein>
    <submittedName>
        <fullName evidence="1">Uncharacterized protein</fullName>
    </submittedName>
</protein>
<reference evidence="1 2" key="1">
    <citation type="submission" date="2016-03" db="EMBL/GenBank/DDBJ databases">
        <title>Acetic acid bacteria sequencing.</title>
        <authorList>
            <person name="Brandt J."/>
            <person name="Jakob F."/>
            <person name="Vogel R.F."/>
        </authorList>
    </citation>
    <scope>NUCLEOTIDE SEQUENCE [LARGE SCALE GENOMIC DNA]</scope>
    <source>
        <strain evidence="1 2">TMW2.1084</strain>
        <plasmid evidence="2">pac1084_1</plasmid>
    </source>
</reference>
<evidence type="ECO:0000313" key="2">
    <source>
        <dbReference type="Proteomes" id="UP000189055"/>
    </source>
</evidence>
<dbReference type="AlphaFoldDB" id="A0A1U9LIL6"/>
<accession>A0A1U9LIL6</accession>
<keyword evidence="1" id="KW-0614">Plasmid</keyword>
<dbReference type="KEGG" id="aper:A0U91_14565"/>
<dbReference type="Proteomes" id="UP000189055">
    <property type="component" value="Plasmid pAC1084_1"/>
</dbReference>
<evidence type="ECO:0000313" key="1">
    <source>
        <dbReference type="EMBL" id="AQT06247.1"/>
    </source>
</evidence>
<dbReference type="EMBL" id="CP014688">
    <property type="protein sequence ID" value="AQT06247.1"/>
    <property type="molecule type" value="Genomic_DNA"/>
</dbReference>
<sequence length="176" mass="19220">MTISIQAQASQFGPYNGETPCAGNGAEVAFRKTDEEPNDYLYAIRGILFQAHRAYLDLLSDCAEKYVAPSSLRSSRSLNWLGDQPARISPQDATLLFMCGQIGQEQLGLSREMTSALQRVFPDNRALGGGEVMLSEEAYDLLCEAAGMGPELSFDPARWPDYDCDSVPSDEEAPSP</sequence>
<proteinExistence type="predicted"/>
<gene>
    <name evidence="1" type="ORF">A0U91_14565</name>
</gene>
<geneLocation type="plasmid" evidence="2">
    <name>pac1084_1</name>
</geneLocation>
<dbReference type="RefSeq" id="WP_077931881.1">
    <property type="nucleotide sequence ID" value="NZ_CP014688.1"/>
</dbReference>
<name>A0A1U9LIL6_9PROT</name>
<organism evidence="1 2">
    <name type="scientific">Acetobacter persici</name>
    <dbReference type="NCBI Taxonomy" id="1076596"/>
    <lineage>
        <taxon>Bacteria</taxon>
        <taxon>Pseudomonadati</taxon>
        <taxon>Pseudomonadota</taxon>
        <taxon>Alphaproteobacteria</taxon>
        <taxon>Acetobacterales</taxon>
        <taxon>Acetobacteraceae</taxon>
        <taxon>Acetobacter</taxon>
    </lineage>
</organism>